<evidence type="ECO:0000313" key="2">
    <source>
        <dbReference type="Proteomes" id="UP000319894"/>
    </source>
</evidence>
<reference evidence="1 2" key="1">
    <citation type="submission" date="2018-06" db="EMBL/GenBank/DDBJ databases">
        <title>Natronomonas sp. F16-60 a new haloarchaeon isolated from a solar saltern of Isla Cristina, Huelva, Spain.</title>
        <authorList>
            <person name="Duran-Viseras A."/>
            <person name="Sanchez-Porro C."/>
            <person name="Ventosa A."/>
        </authorList>
    </citation>
    <scope>NUCLEOTIDE SEQUENCE [LARGE SCALE GENOMIC DNA]</scope>
    <source>
        <strain evidence="1 2">F16-60</strain>
    </source>
</reference>
<evidence type="ECO:0000313" key="1">
    <source>
        <dbReference type="EMBL" id="TSD16171.1"/>
    </source>
</evidence>
<accession>A0A554NFL3</accession>
<dbReference type="RefSeq" id="WP_144260654.1">
    <property type="nucleotide sequence ID" value="NZ_QMDX01000001.1"/>
</dbReference>
<proteinExistence type="predicted"/>
<dbReference type="AlphaFoldDB" id="A0A554NFL3"/>
<dbReference type="EMBL" id="QMDX01000001">
    <property type="protein sequence ID" value="TSD16171.1"/>
    <property type="molecule type" value="Genomic_DNA"/>
</dbReference>
<organism evidence="1 2">
    <name type="scientific">Haloglomus irregulare</name>
    <dbReference type="NCBI Taxonomy" id="2234134"/>
    <lineage>
        <taxon>Archaea</taxon>
        <taxon>Methanobacteriati</taxon>
        <taxon>Methanobacteriota</taxon>
        <taxon>Stenosarchaea group</taxon>
        <taxon>Halobacteria</taxon>
        <taxon>Halobacteriales</taxon>
        <taxon>Natronomonadaceae</taxon>
        <taxon>Haloglomus</taxon>
    </lineage>
</organism>
<dbReference type="Proteomes" id="UP000319894">
    <property type="component" value="Unassembled WGS sequence"/>
</dbReference>
<name>A0A554NFL3_9EURY</name>
<dbReference type="SUPFAM" id="SSF46689">
    <property type="entry name" value="Homeodomain-like"/>
    <property type="match status" value="1"/>
</dbReference>
<evidence type="ECO:0008006" key="3">
    <source>
        <dbReference type="Google" id="ProtNLM"/>
    </source>
</evidence>
<keyword evidence="2" id="KW-1185">Reference proteome</keyword>
<dbReference type="InterPro" id="IPR009057">
    <property type="entry name" value="Homeodomain-like_sf"/>
</dbReference>
<dbReference type="Gene3D" id="1.10.10.10">
    <property type="entry name" value="Winged helix-like DNA-binding domain superfamily/Winged helix DNA-binding domain"/>
    <property type="match status" value="1"/>
</dbReference>
<dbReference type="InterPro" id="IPR036388">
    <property type="entry name" value="WH-like_DNA-bd_sf"/>
</dbReference>
<comment type="caution">
    <text evidence="1">The sequence shown here is derived from an EMBL/GenBank/DDBJ whole genome shotgun (WGS) entry which is preliminary data.</text>
</comment>
<dbReference type="Pfam" id="PF04255">
    <property type="entry name" value="DUF433"/>
    <property type="match status" value="1"/>
</dbReference>
<protein>
    <recommendedName>
        <fullName evidence="3">DUF433 domain-containing protein</fullName>
    </recommendedName>
</protein>
<dbReference type="InterPro" id="IPR007367">
    <property type="entry name" value="DUF433"/>
</dbReference>
<sequence length="92" mass="10672">MAVAKSKIVTADESEIHDEPHIEGSRVTVQHIHARVEGRGLRPETVAERLNLDVADVYEALAYYHRHPEEMREIEERRQRVASEMETLEKPE</sequence>
<dbReference type="InParanoid" id="A0A554NFL3"/>
<gene>
    <name evidence="1" type="ORF">DP107_03125</name>
</gene>
<dbReference type="OrthoDB" id="190701at2157"/>